<evidence type="ECO:0000313" key="1">
    <source>
        <dbReference type="EMBL" id="MCG2613102.1"/>
    </source>
</evidence>
<sequence length="251" mass="27286">MNGLFMPVIDINCDMGEGVGNDAALMPYISSANIACGYHAGDMDTMNTVIELAMAHDVSIGAHVSFPDKENFGRSEMQLPLNEIYVLVQDQLRLMIQLAKGKNASVKHIKPHGALYNMSARQVRLAKVIAQAVADIDPSMVLMGLSGSCSIIEADKLGLKTASEVFADRRYEEDGSLRSRSLPGAMIENEEEALQQVLQMIMRKSITAFSGKQIPVSADTICIHGDGAHAVEFAKRIHHTLKDQSVAIKAF</sequence>
<gene>
    <name evidence="1" type="ORF">LZZ85_02385</name>
</gene>
<reference evidence="1" key="1">
    <citation type="submission" date="2022-01" db="EMBL/GenBank/DDBJ databases">
        <authorList>
            <person name="Jo J.-H."/>
            <person name="Im W.-T."/>
        </authorList>
    </citation>
    <scope>NUCLEOTIDE SEQUENCE</scope>
    <source>
        <strain evidence="1">NA20</strain>
    </source>
</reference>
<keyword evidence="2" id="KW-1185">Reference proteome</keyword>
<dbReference type="Proteomes" id="UP001165367">
    <property type="component" value="Unassembled WGS sequence"/>
</dbReference>
<dbReference type="PANTHER" id="PTHR30292">
    <property type="entry name" value="UNCHARACTERIZED PROTEIN YBGL-RELATED"/>
    <property type="match status" value="1"/>
</dbReference>
<accession>A0ABS9KL98</accession>
<dbReference type="NCBIfam" id="NF003814">
    <property type="entry name" value="PRK05406.1-3"/>
    <property type="match status" value="1"/>
</dbReference>
<dbReference type="Gene3D" id="3.20.20.370">
    <property type="entry name" value="Glycoside hydrolase/deacetylase"/>
    <property type="match status" value="1"/>
</dbReference>
<dbReference type="InterPro" id="IPR005501">
    <property type="entry name" value="LamB/YcsF/PxpA-like"/>
</dbReference>
<organism evidence="1 2">
    <name type="scientific">Terrimonas ginsenosidimutans</name>
    <dbReference type="NCBI Taxonomy" id="2908004"/>
    <lineage>
        <taxon>Bacteria</taxon>
        <taxon>Pseudomonadati</taxon>
        <taxon>Bacteroidota</taxon>
        <taxon>Chitinophagia</taxon>
        <taxon>Chitinophagales</taxon>
        <taxon>Chitinophagaceae</taxon>
        <taxon>Terrimonas</taxon>
    </lineage>
</organism>
<dbReference type="Pfam" id="PF03746">
    <property type="entry name" value="LamB_YcsF"/>
    <property type="match status" value="1"/>
</dbReference>
<name>A0ABS9KL98_9BACT</name>
<dbReference type="CDD" id="cd10787">
    <property type="entry name" value="LamB_YcsF_like"/>
    <property type="match status" value="1"/>
</dbReference>
<dbReference type="SUPFAM" id="SSF88713">
    <property type="entry name" value="Glycoside hydrolase/deacetylase"/>
    <property type="match status" value="1"/>
</dbReference>
<dbReference type="RefSeq" id="WP_237868327.1">
    <property type="nucleotide sequence ID" value="NZ_JAKLTR010000001.1"/>
</dbReference>
<proteinExistence type="predicted"/>
<evidence type="ECO:0000313" key="2">
    <source>
        <dbReference type="Proteomes" id="UP001165367"/>
    </source>
</evidence>
<comment type="caution">
    <text evidence="1">The sequence shown here is derived from an EMBL/GenBank/DDBJ whole genome shotgun (WGS) entry which is preliminary data.</text>
</comment>
<dbReference type="EMBL" id="JAKLTR010000001">
    <property type="protein sequence ID" value="MCG2613102.1"/>
    <property type="molecule type" value="Genomic_DNA"/>
</dbReference>
<protein>
    <submittedName>
        <fullName evidence="1">LamB/YcsF family protein</fullName>
    </submittedName>
</protein>
<dbReference type="NCBIfam" id="NF003816">
    <property type="entry name" value="PRK05406.1-5"/>
    <property type="match status" value="1"/>
</dbReference>
<dbReference type="PANTHER" id="PTHR30292:SF0">
    <property type="entry name" value="5-OXOPROLINASE SUBUNIT A"/>
    <property type="match status" value="1"/>
</dbReference>
<dbReference type="InterPro" id="IPR011330">
    <property type="entry name" value="Glyco_hydro/deAcase_b/a-brl"/>
</dbReference>